<dbReference type="SUPFAM" id="SSF101898">
    <property type="entry name" value="NHL repeat"/>
    <property type="match status" value="1"/>
</dbReference>
<evidence type="ECO:0000256" key="1">
    <source>
        <dbReference type="SAM" id="SignalP"/>
    </source>
</evidence>
<organism evidence="2 3">
    <name type="scientific">Jatrophihabitans telluris</name>
    <dbReference type="NCBI Taxonomy" id="2038343"/>
    <lineage>
        <taxon>Bacteria</taxon>
        <taxon>Bacillati</taxon>
        <taxon>Actinomycetota</taxon>
        <taxon>Actinomycetes</taxon>
        <taxon>Jatrophihabitantales</taxon>
        <taxon>Jatrophihabitantaceae</taxon>
        <taxon>Jatrophihabitans</taxon>
    </lineage>
</organism>
<dbReference type="EMBL" id="CP097332">
    <property type="protein sequence ID" value="UQX86674.1"/>
    <property type="molecule type" value="Genomic_DNA"/>
</dbReference>
<accession>A0ABY4QS39</accession>
<keyword evidence="3" id="KW-1185">Reference proteome</keyword>
<evidence type="ECO:0008006" key="4">
    <source>
        <dbReference type="Google" id="ProtNLM"/>
    </source>
</evidence>
<keyword evidence="1" id="KW-0732">Signal</keyword>
<name>A0ABY4QS39_9ACTN</name>
<sequence length="296" mass="29810">MLAGISGLALALISPASPTTASADTASFTCGGGTIYALTVAGGFEKIDLRSGAQSAVGQIPNAVRSANNALALPPGRGHNAWYLGGRAVHRYDIRSGTTTDFPVALPPGAAVAGAVNPVNGIYYFAQVGPHANPRNTTDATPWPLYGFDTRTETFLGRVAVLDGLYSNGDIAFDQHGNLYAVSNGFIAGATSITYSSGPLVRYAPPPSAGSGTQVLQPHRIATMPDLGGAYSGIAFDRSGRLAISVTGTKHGSAVAGDGSVVTVNPADGSVVHANAISLTPGAADLASCSSRGPVS</sequence>
<feature type="signal peptide" evidence="1">
    <location>
        <begin position="1"/>
        <end position="23"/>
    </location>
</feature>
<protein>
    <recommendedName>
        <fullName evidence="4">SMP-30/Gluconolactonase/LRE-like region domain-containing protein</fullName>
    </recommendedName>
</protein>
<gene>
    <name evidence="2" type="ORF">M6D93_10155</name>
</gene>
<proteinExistence type="predicted"/>
<dbReference type="Proteomes" id="UP001056336">
    <property type="component" value="Chromosome"/>
</dbReference>
<reference evidence="2" key="1">
    <citation type="journal article" date="2018" name="Int. J. Syst. Evol. Microbiol.">
        <title>Jatrophihabitans telluris sp. nov., isolated from sediment soil of lava forest wetlands and the emended description of the genus Jatrophihabitans.</title>
        <authorList>
            <person name="Lee K.C."/>
            <person name="Suh M.K."/>
            <person name="Eom M.K."/>
            <person name="Kim K.K."/>
            <person name="Kim J.S."/>
            <person name="Kim D.S."/>
            <person name="Ko S.H."/>
            <person name="Shin Y.K."/>
            <person name="Lee J.S."/>
        </authorList>
    </citation>
    <scope>NUCLEOTIDE SEQUENCE</scope>
    <source>
        <strain evidence="2">N237</strain>
    </source>
</reference>
<reference evidence="2" key="2">
    <citation type="submission" date="2022-05" db="EMBL/GenBank/DDBJ databases">
        <authorList>
            <person name="Kim J.-S."/>
            <person name="Lee K."/>
            <person name="Suh M."/>
            <person name="Eom M."/>
            <person name="Kim J.-S."/>
            <person name="Kim D.-S."/>
            <person name="Ko S.-H."/>
            <person name="Shin Y."/>
            <person name="Lee J.-S."/>
        </authorList>
    </citation>
    <scope>NUCLEOTIDE SEQUENCE</scope>
    <source>
        <strain evidence="2">N237</strain>
    </source>
</reference>
<evidence type="ECO:0000313" key="2">
    <source>
        <dbReference type="EMBL" id="UQX86674.1"/>
    </source>
</evidence>
<dbReference type="RefSeq" id="WP_249769024.1">
    <property type="nucleotide sequence ID" value="NZ_CP097332.1"/>
</dbReference>
<evidence type="ECO:0000313" key="3">
    <source>
        <dbReference type="Proteomes" id="UP001056336"/>
    </source>
</evidence>
<feature type="chain" id="PRO_5046525448" description="SMP-30/Gluconolactonase/LRE-like region domain-containing protein" evidence="1">
    <location>
        <begin position="24"/>
        <end position="296"/>
    </location>
</feature>